<dbReference type="AlphaFoldDB" id="A0A096XTX4"/>
<dbReference type="RefSeq" id="YP_009350067.1">
    <property type="nucleotide sequence ID" value="NC_034004.1"/>
</dbReference>
<dbReference type="NCBIfam" id="TIGR01067">
    <property type="entry name" value="rplN_bact"/>
    <property type="match status" value="1"/>
</dbReference>
<dbReference type="InterPro" id="IPR005745">
    <property type="entry name" value="Ribosomal_uL14_bac-type"/>
</dbReference>
<dbReference type="PANTHER" id="PTHR11761:SF3">
    <property type="entry name" value="LARGE RIBOSOMAL SUBUNIT PROTEIN UL14M"/>
    <property type="match status" value="1"/>
</dbReference>
<dbReference type="Gene3D" id="2.40.150.20">
    <property type="entry name" value="Ribosomal protein L14"/>
    <property type="match status" value="1"/>
</dbReference>
<evidence type="ECO:0000256" key="2">
    <source>
        <dbReference type="ARBA" id="ARBA00022980"/>
    </source>
</evidence>
<dbReference type="GO" id="GO:0003735">
    <property type="term" value="F:structural constituent of ribosome"/>
    <property type="evidence" value="ECO:0007669"/>
    <property type="project" value="InterPro"/>
</dbReference>
<accession>A0A096XTX4</accession>
<organism evidence="5">
    <name type="scientific">Spongospora subterranea</name>
    <dbReference type="NCBI Taxonomy" id="70186"/>
    <lineage>
        <taxon>Eukaryota</taxon>
        <taxon>Sar</taxon>
        <taxon>Rhizaria</taxon>
        <taxon>Endomyxa</taxon>
        <taxon>Phytomyxea</taxon>
        <taxon>Plasmodiophorida</taxon>
        <taxon>Plasmodiophoridae</taxon>
        <taxon>Spongospora</taxon>
    </lineage>
</organism>
<dbReference type="GO" id="GO:0070180">
    <property type="term" value="F:large ribosomal subunit rRNA binding"/>
    <property type="evidence" value="ECO:0007669"/>
    <property type="project" value="TreeGrafter"/>
</dbReference>
<evidence type="ECO:0000256" key="1">
    <source>
        <dbReference type="ARBA" id="ARBA00010745"/>
    </source>
</evidence>
<dbReference type="PANTHER" id="PTHR11761">
    <property type="entry name" value="50S/60S RIBOSOMAL PROTEIN L14/L23"/>
    <property type="match status" value="1"/>
</dbReference>
<keyword evidence="3 4" id="KW-0687">Ribonucleoprotein</keyword>
<dbReference type="EMBL" id="KF738139">
    <property type="protein sequence ID" value="AIK19931.1"/>
    <property type="molecule type" value="Genomic_DNA"/>
</dbReference>
<dbReference type="Pfam" id="PF00238">
    <property type="entry name" value="Ribosomal_L14"/>
    <property type="match status" value="1"/>
</dbReference>
<geneLocation type="mitochondrion" evidence="5"/>
<gene>
    <name evidence="5" type="primary">rpl14</name>
</gene>
<sequence length="123" mass="13906">MLYKQTKLKIIDNSGAKLIKIFHNIGYSSPQNYSKIGDLVLGSILKYKANKKIVKKQLCKALIIASKKGLHRKNGNFIKFDENRGILVTDSKKLLGTRIFGPVSKEIRRGTYSRLLSITKKIV</sequence>
<evidence type="ECO:0000313" key="5">
    <source>
        <dbReference type="EMBL" id="AIK19931.1"/>
    </source>
</evidence>
<dbReference type="GO" id="GO:0005762">
    <property type="term" value="C:mitochondrial large ribosomal subunit"/>
    <property type="evidence" value="ECO:0007669"/>
    <property type="project" value="TreeGrafter"/>
</dbReference>
<keyword evidence="2 4" id="KW-0689">Ribosomal protein</keyword>
<dbReference type="SUPFAM" id="SSF50193">
    <property type="entry name" value="Ribosomal protein L14"/>
    <property type="match status" value="1"/>
</dbReference>
<evidence type="ECO:0000256" key="4">
    <source>
        <dbReference type="RuleBase" id="RU003949"/>
    </source>
</evidence>
<dbReference type="SMART" id="SM01374">
    <property type="entry name" value="Ribosomal_L14"/>
    <property type="match status" value="1"/>
</dbReference>
<keyword evidence="5" id="KW-0496">Mitochondrion</keyword>
<dbReference type="InterPro" id="IPR036853">
    <property type="entry name" value="Ribosomal_uL14_sf"/>
</dbReference>
<proteinExistence type="inferred from homology"/>
<dbReference type="GeneID" id="31086279"/>
<reference evidence="5" key="1">
    <citation type="submission" date="2013-10" db="EMBL/GenBank/DDBJ databases">
        <authorList>
            <person name="Gutierrez P.A."/>
            <person name="Alzate J.F."/>
            <person name="Mauricio M."/>
        </authorList>
    </citation>
    <scope>NUCLEOTIDE SEQUENCE</scope>
</reference>
<name>A0A096XTX4_9EUKA</name>
<dbReference type="CDD" id="cd00337">
    <property type="entry name" value="Ribosomal_uL14"/>
    <property type="match status" value="1"/>
</dbReference>
<dbReference type="HAMAP" id="MF_01367">
    <property type="entry name" value="Ribosomal_uL14"/>
    <property type="match status" value="1"/>
</dbReference>
<protein>
    <submittedName>
        <fullName evidence="5">50S ribosomal protein L14</fullName>
    </submittedName>
</protein>
<dbReference type="InterPro" id="IPR000218">
    <property type="entry name" value="Ribosomal_uL14"/>
</dbReference>
<reference evidence="5" key="2">
    <citation type="journal article" date="2014" name="Mitochondrial DNA">
        <title>Mitochondrial genome sequence of the potato powdery scab pathogen Spongospora subterranea.</title>
        <authorList>
            <person name="Gutierrez P."/>
            <person name="Bulman S."/>
            <person name="Alzate J."/>
            <person name="Ortiz M.C."/>
            <person name="Marin M."/>
        </authorList>
    </citation>
    <scope>NUCLEOTIDE SEQUENCE</scope>
</reference>
<dbReference type="GO" id="GO:0006412">
    <property type="term" value="P:translation"/>
    <property type="evidence" value="ECO:0007669"/>
    <property type="project" value="InterPro"/>
</dbReference>
<evidence type="ECO:0000256" key="3">
    <source>
        <dbReference type="ARBA" id="ARBA00023274"/>
    </source>
</evidence>
<comment type="similarity">
    <text evidence="1 4">Belongs to the universal ribosomal protein uL14 family.</text>
</comment>